<dbReference type="RefSeq" id="WP_013706176.1">
    <property type="nucleotide sequence ID" value="NC_015388.1"/>
</dbReference>
<comment type="function">
    <text evidence="2">NDH-1 shuttles electrons from NADH, via FMN and iron-sulfur (Fe-S) centers, to quinones in the respiratory chain. The immediate electron acceptor for the enzyme in this species is believed to be ubiquinone. Couples the redox reaction to proton translocation (for every two electrons transferred, four hydrogen ions are translocated across the cytoplasmic membrane), and thus conserves the redox energy in a proton gradient.</text>
</comment>
<dbReference type="GO" id="GO:0005886">
    <property type="term" value="C:plasma membrane"/>
    <property type="evidence" value="ECO:0007669"/>
    <property type="project" value="UniProtKB-SubCell"/>
</dbReference>
<keyword evidence="2" id="KW-0520">NAD</keyword>
<evidence type="ECO:0000256" key="2">
    <source>
        <dbReference type="HAMAP-Rule" id="MF_01358"/>
    </source>
</evidence>
<dbReference type="STRING" id="880072.Desac_1203"/>
<keyword evidence="2" id="KW-0472">Membrane</keyword>
<keyword evidence="5" id="KW-1185">Reference proteome</keyword>
<proteinExistence type="inferred from homology"/>
<dbReference type="KEGG" id="dao:Desac_1203"/>
<reference evidence="4 5" key="1">
    <citation type="journal article" date="2011" name="Stand. Genomic Sci.">
        <title>Complete genome sequence of the acetate-degrading sulfate reducer Desulfobacca acetoxidans type strain (ASRB2).</title>
        <authorList>
            <person name="Goker M."/>
            <person name="Teshima H."/>
            <person name="Lapidus A."/>
            <person name="Nolan M."/>
            <person name="Lucas S."/>
            <person name="Hammon N."/>
            <person name="Deshpande S."/>
            <person name="Cheng J.F."/>
            <person name="Tapia R."/>
            <person name="Han C."/>
            <person name="Goodwin L."/>
            <person name="Pitluck S."/>
            <person name="Huntemann M."/>
            <person name="Liolios K."/>
            <person name="Ivanova N."/>
            <person name="Pagani I."/>
            <person name="Mavromatis K."/>
            <person name="Ovchinikova G."/>
            <person name="Pati A."/>
            <person name="Chen A."/>
            <person name="Palaniappan K."/>
            <person name="Land M."/>
            <person name="Hauser L."/>
            <person name="Brambilla E.M."/>
            <person name="Rohde M."/>
            <person name="Spring S."/>
            <person name="Detter J.C."/>
            <person name="Woyke T."/>
            <person name="Bristow J."/>
            <person name="Eisen J.A."/>
            <person name="Markowitz V."/>
            <person name="Hugenholtz P."/>
            <person name="Kyrpides N.C."/>
            <person name="Klenk H.P."/>
        </authorList>
    </citation>
    <scope>NUCLEOTIDE SEQUENCE [LARGE SCALE GENOMIC DNA]</scope>
    <source>
        <strain evidence="5">ATCC 700848 / DSM 11109 / ASRB2</strain>
    </source>
</reference>
<dbReference type="eggNOG" id="COG0649">
    <property type="taxonomic scope" value="Bacteria"/>
</dbReference>
<dbReference type="AlphaFoldDB" id="F2NHE8"/>
<keyword evidence="2" id="KW-1003">Cell membrane</keyword>
<dbReference type="InterPro" id="IPR029014">
    <property type="entry name" value="NiFe-Hase_large"/>
</dbReference>
<evidence type="ECO:0000313" key="4">
    <source>
        <dbReference type="EMBL" id="AEB09064.1"/>
    </source>
</evidence>
<dbReference type="PANTHER" id="PTHR11993">
    <property type="entry name" value="NADH-UBIQUINONE OXIDOREDUCTASE 49 KDA SUBUNIT"/>
    <property type="match status" value="1"/>
</dbReference>
<reference evidence="5" key="2">
    <citation type="submission" date="2011-03" db="EMBL/GenBank/DDBJ databases">
        <title>The complete genome of Desulfobacca acetoxidans DSM 11109.</title>
        <authorList>
            <consortium name="US DOE Joint Genome Institute (JGI-PGF)"/>
            <person name="Lucas S."/>
            <person name="Copeland A."/>
            <person name="Lapidus A."/>
            <person name="Bruce D."/>
            <person name="Goodwin L."/>
            <person name="Pitluck S."/>
            <person name="Peters L."/>
            <person name="Kyrpides N."/>
            <person name="Mavromatis K."/>
            <person name="Ivanova N."/>
            <person name="Ovchinnikova G."/>
            <person name="Teshima H."/>
            <person name="Detter J.C."/>
            <person name="Han C."/>
            <person name="Land M."/>
            <person name="Hauser L."/>
            <person name="Markowitz V."/>
            <person name="Cheng J.-F."/>
            <person name="Hugenholtz P."/>
            <person name="Woyke T."/>
            <person name="Wu D."/>
            <person name="Spring S."/>
            <person name="Schueler E."/>
            <person name="Brambilla E."/>
            <person name="Klenk H.-P."/>
            <person name="Eisen J.A."/>
        </authorList>
    </citation>
    <scope>NUCLEOTIDE SEQUENCE [LARGE SCALE GENOMIC DNA]</scope>
    <source>
        <strain evidence="5">ATCC 700848 / DSM 11109 / ASRB2</strain>
    </source>
</reference>
<feature type="domain" description="NADH-quinone oxidoreductase subunit D" evidence="3">
    <location>
        <begin position="296"/>
        <end position="371"/>
    </location>
</feature>
<comment type="catalytic activity">
    <reaction evidence="2">
        <text>a quinone + NADH + 5 H(+)(in) = a quinol + NAD(+) + 4 H(+)(out)</text>
        <dbReference type="Rhea" id="RHEA:57888"/>
        <dbReference type="ChEBI" id="CHEBI:15378"/>
        <dbReference type="ChEBI" id="CHEBI:24646"/>
        <dbReference type="ChEBI" id="CHEBI:57540"/>
        <dbReference type="ChEBI" id="CHEBI:57945"/>
        <dbReference type="ChEBI" id="CHEBI:132124"/>
    </reaction>
</comment>
<dbReference type="InterPro" id="IPR022885">
    <property type="entry name" value="NDH1_su_D/H"/>
</dbReference>
<comment type="subunit">
    <text evidence="2">NDH-1 is composed of 14 different subunits. Subunits NuoB, C, D, E, F, and G constitute the peripheral sector of the complex.</text>
</comment>
<evidence type="ECO:0000259" key="3">
    <source>
        <dbReference type="Pfam" id="PF00346"/>
    </source>
</evidence>
<organism evidence="4 5">
    <name type="scientific">Desulfobacca acetoxidans (strain ATCC 700848 / DSM 11109 / ASRB2)</name>
    <dbReference type="NCBI Taxonomy" id="880072"/>
    <lineage>
        <taxon>Bacteria</taxon>
        <taxon>Pseudomonadati</taxon>
        <taxon>Thermodesulfobacteriota</taxon>
        <taxon>Desulfobaccia</taxon>
        <taxon>Desulfobaccales</taxon>
        <taxon>Desulfobaccaceae</taxon>
        <taxon>Desulfobacca</taxon>
    </lineage>
</organism>
<feature type="domain" description="NADH-quinone oxidoreductase subunit D" evidence="3">
    <location>
        <begin position="125"/>
        <end position="294"/>
    </location>
</feature>
<dbReference type="Proteomes" id="UP000000483">
    <property type="component" value="Chromosome"/>
</dbReference>
<dbReference type="Gene3D" id="1.10.645.10">
    <property type="entry name" value="Cytochrome-c3 Hydrogenase, chain B"/>
    <property type="match status" value="1"/>
</dbReference>
<dbReference type="NCBIfam" id="NF004739">
    <property type="entry name" value="PRK06075.1"/>
    <property type="match status" value="1"/>
</dbReference>
<dbReference type="Pfam" id="PF00346">
    <property type="entry name" value="Complex1_49kDa"/>
    <property type="match status" value="2"/>
</dbReference>
<comment type="subcellular location">
    <subcellularLocation>
        <location evidence="2">Cell inner membrane</location>
        <topology evidence="2">Peripheral membrane protein</topology>
        <orientation evidence="2">Cytoplasmic side</orientation>
    </subcellularLocation>
    <subcellularLocation>
        <location evidence="1">Cell membrane</location>
        <topology evidence="1">Peripheral membrane protein</topology>
    </subcellularLocation>
</comment>
<dbReference type="PANTHER" id="PTHR11993:SF10">
    <property type="entry name" value="NADH DEHYDROGENASE [UBIQUINONE] IRON-SULFUR PROTEIN 2, MITOCHONDRIAL"/>
    <property type="match status" value="1"/>
</dbReference>
<gene>
    <name evidence="2" type="primary">nuoD</name>
    <name evidence="4" type="ordered locus">Desac_1203</name>
</gene>
<dbReference type="GO" id="GO:0051287">
    <property type="term" value="F:NAD binding"/>
    <property type="evidence" value="ECO:0007669"/>
    <property type="project" value="InterPro"/>
</dbReference>
<dbReference type="InterPro" id="IPR001135">
    <property type="entry name" value="NADH_Q_OxRdtase_suD"/>
</dbReference>
<keyword evidence="4" id="KW-0560">Oxidoreductase</keyword>
<evidence type="ECO:0000313" key="5">
    <source>
        <dbReference type="Proteomes" id="UP000000483"/>
    </source>
</evidence>
<protein>
    <recommendedName>
        <fullName evidence="2">NADH-quinone oxidoreductase subunit D</fullName>
        <ecNumber evidence="2">7.1.1.-</ecNumber>
    </recommendedName>
    <alternativeName>
        <fullName evidence="2">NADH dehydrogenase I subunit D</fullName>
    </alternativeName>
    <alternativeName>
        <fullName evidence="2">NDH-1 subunit D</fullName>
    </alternativeName>
</protein>
<keyword evidence="2" id="KW-0874">Quinone</keyword>
<dbReference type="GO" id="GO:0048038">
    <property type="term" value="F:quinone binding"/>
    <property type="evidence" value="ECO:0007669"/>
    <property type="project" value="UniProtKB-KW"/>
</dbReference>
<dbReference type="EC" id="7.1.1.-" evidence="2"/>
<keyword evidence="2" id="KW-1278">Translocase</keyword>
<keyword evidence="2" id="KW-0830">Ubiquinone</keyword>
<evidence type="ECO:0000256" key="1">
    <source>
        <dbReference type="ARBA" id="ARBA00004202"/>
    </source>
</evidence>
<dbReference type="HAMAP" id="MF_01358">
    <property type="entry name" value="NDH1_NuoD"/>
    <property type="match status" value="1"/>
</dbReference>
<dbReference type="SUPFAM" id="SSF56762">
    <property type="entry name" value="HydB/Nqo4-like"/>
    <property type="match status" value="1"/>
</dbReference>
<name>F2NHE8_DESAR</name>
<sequence>MMLEKGVEEKTFYLNLGPQHPSTHGVLRIVLEMDGEFIINSDPVIGYGHRAHEKMAELRTYQQYLPNMGRVDYLHALAYNQCYCMAVEKLAGITPPERAEFIRVITSELNRLSSHLLWFGAYLMDLGAFTPFLYCFDDREQILDLLDRLTGSRLTYCFYRFGGVPVDIDDEFTAGCRAFIQRLRSRWDDYDDLVTKNVIFIHRTRDVGILTPELALKYGVTGPNLRGSGIAYDIRRSEPFSAYPLFDFEIPTGERGDIMDRYLVRLREMEQSLRIIEQALDKIPNGPIMAEKVPKRLKPAEGEVYTAVETARGEFGCYIVSKGDVKPYRIKLRVPCFSNLSILPELIKNTMVADAVAILGSIDLVIPEIDR</sequence>
<comment type="similarity">
    <text evidence="2">Belongs to the complex I 49 kDa subunit family.</text>
</comment>
<keyword evidence="2" id="KW-0813">Transport</keyword>
<accession>F2NHE8</accession>
<keyword evidence="2" id="KW-0997">Cell inner membrane</keyword>
<dbReference type="GO" id="GO:0050136">
    <property type="term" value="F:NADH dehydrogenase (quinone) (non-electrogenic) activity"/>
    <property type="evidence" value="ECO:0007669"/>
    <property type="project" value="UniProtKB-UniRule"/>
</dbReference>
<dbReference type="EMBL" id="CP002629">
    <property type="protein sequence ID" value="AEB09064.1"/>
    <property type="molecule type" value="Genomic_DNA"/>
</dbReference>
<dbReference type="OrthoDB" id="9801496at2"/>
<dbReference type="HOGENOM" id="CLU_015134_1_2_7"/>